<dbReference type="AlphaFoldDB" id="A0A1F6M776"/>
<reference evidence="1 2" key="1">
    <citation type="journal article" date="2016" name="Nat. Commun.">
        <title>Thousands of microbial genomes shed light on interconnected biogeochemical processes in an aquifer system.</title>
        <authorList>
            <person name="Anantharaman K."/>
            <person name="Brown C.T."/>
            <person name="Hug L.A."/>
            <person name="Sharon I."/>
            <person name="Castelle C.J."/>
            <person name="Probst A.J."/>
            <person name="Thomas B.C."/>
            <person name="Singh A."/>
            <person name="Wilkins M.J."/>
            <person name="Karaoz U."/>
            <person name="Brodie E.L."/>
            <person name="Williams K.H."/>
            <person name="Hubbard S.S."/>
            <person name="Banfield J.F."/>
        </authorList>
    </citation>
    <scope>NUCLEOTIDE SEQUENCE [LARGE SCALE GENOMIC DNA]</scope>
</reference>
<comment type="caution">
    <text evidence="1">The sequence shown here is derived from an EMBL/GenBank/DDBJ whole genome shotgun (WGS) entry which is preliminary data.</text>
</comment>
<proteinExistence type="predicted"/>
<dbReference type="Proteomes" id="UP000178742">
    <property type="component" value="Unassembled WGS sequence"/>
</dbReference>
<dbReference type="EMBL" id="MFPX01000001">
    <property type="protein sequence ID" value="OGH67403.1"/>
    <property type="molecule type" value="Genomic_DNA"/>
</dbReference>
<evidence type="ECO:0000313" key="2">
    <source>
        <dbReference type="Proteomes" id="UP000178742"/>
    </source>
</evidence>
<sequence>MFRAELLLADVLNVWLGMDSWDVNWLLQWFSGENIGNEESSIFLKALATRRMRSSRGQFINRLRVVIDFLRESPAANLSPKVIFHILTLAKGLQSPCLGPALVRLREAGKTQGVWGKQDLFLFYDEALRACVRPFPMVSAAGLRSSSRRSRA</sequence>
<name>A0A1F6M776_9BACT</name>
<protein>
    <submittedName>
        <fullName evidence="1">Uncharacterized protein</fullName>
    </submittedName>
</protein>
<evidence type="ECO:0000313" key="1">
    <source>
        <dbReference type="EMBL" id="OGH67403.1"/>
    </source>
</evidence>
<accession>A0A1F6M776</accession>
<organism evidence="1 2">
    <name type="scientific">Candidatus Magasanikbacteria bacterium RIFCSPHIGHO2_02_FULL_41_13</name>
    <dbReference type="NCBI Taxonomy" id="1798676"/>
    <lineage>
        <taxon>Bacteria</taxon>
        <taxon>Candidatus Magasanikiibacteriota</taxon>
    </lineage>
</organism>
<gene>
    <name evidence="1" type="ORF">A3B90_03065</name>
</gene>